<comment type="pathway">
    <text evidence="2">Cell wall biogenesis; peptidoglycan biosynthesis.</text>
</comment>
<comment type="pathway">
    <text evidence="26">Glycan biosynthesis.</text>
</comment>
<dbReference type="Gene3D" id="1.10.3810.10">
    <property type="entry name" value="Biosynthetic peptidoglycan transglycosylase-like"/>
    <property type="match status" value="1"/>
</dbReference>
<evidence type="ECO:0000256" key="4">
    <source>
        <dbReference type="ARBA" id="ARBA00007739"/>
    </source>
</evidence>
<evidence type="ECO:0000256" key="1">
    <source>
        <dbReference type="ARBA" id="ARBA00004249"/>
    </source>
</evidence>
<dbReference type="InterPro" id="IPR050396">
    <property type="entry name" value="Glycosyltr_51/Transpeptidase"/>
</dbReference>
<feature type="domain" description="Penicillin-binding protein transpeptidase" evidence="28">
    <location>
        <begin position="424"/>
        <end position="672"/>
    </location>
</feature>
<dbReference type="RefSeq" id="WP_109015131.1">
    <property type="nucleotide sequence ID" value="NZ_BDOQ01000004.1"/>
</dbReference>
<dbReference type="OrthoDB" id="9766909at2"/>
<dbReference type="Pfam" id="PF00905">
    <property type="entry name" value="Transpeptidase"/>
    <property type="match status" value="1"/>
</dbReference>
<dbReference type="InterPro" id="IPR001264">
    <property type="entry name" value="Glyco_trans_51"/>
</dbReference>
<dbReference type="GO" id="GO:0071555">
    <property type="term" value="P:cell wall organization"/>
    <property type="evidence" value="ECO:0007669"/>
    <property type="project" value="UniProtKB-KW"/>
</dbReference>
<keyword evidence="13" id="KW-0812">Transmembrane</keyword>
<evidence type="ECO:0000256" key="13">
    <source>
        <dbReference type="ARBA" id="ARBA00022692"/>
    </source>
</evidence>
<evidence type="ECO:0000256" key="20">
    <source>
        <dbReference type="ARBA" id="ARBA00023251"/>
    </source>
</evidence>
<keyword evidence="15" id="KW-0133">Cell shape</keyword>
<feature type="domain" description="Glycosyl transferase family 51" evidence="29">
    <location>
        <begin position="59"/>
        <end position="232"/>
    </location>
</feature>
<evidence type="ECO:0000256" key="21">
    <source>
        <dbReference type="ARBA" id="ARBA00023268"/>
    </source>
</evidence>
<evidence type="ECO:0000256" key="18">
    <source>
        <dbReference type="ARBA" id="ARBA00022989"/>
    </source>
</evidence>
<dbReference type="InterPro" id="IPR001460">
    <property type="entry name" value="PCN-bd_Tpept"/>
</dbReference>
<dbReference type="EC" id="2.4.99.28" evidence="24"/>
<dbReference type="PANTHER" id="PTHR32282:SF27">
    <property type="entry name" value="PENICILLIN-BINDING PROTEIN 1A"/>
    <property type="match status" value="1"/>
</dbReference>
<evidence type="ECO:0000256" key="8">
    <source>
        <dbReference type="ARBA" id="ARBA00022519"/>
    </source>
</evidence>
<dbReference type="EC" id="3.4.16.4" evidence="5"/>
<keyword evidence="32" id="KW-1185">Reference proteome</keyword>
<sequence>MLNKWWQYLLLIVVVAGLAVASLVGLAAVLIYPDLPSLESLTDYRPKVPLRVYSEDGFLLGEFGEERRAVVKIEDVPLHMKQAILAAEDERFYQHGGVDTLGVLRAALANLTAGGAKEGASTITMQVARNFFLSSEKTLKRKISEALLAIKIEHSLSKDRILELYINQIYLGQRAYGFAAASQVYFGKPLDKLTPAEFAMLAGLPKAPSRYNPFANLKRAEARQKYVLNRMHELKFLTDKEYQASLKQELKFKASRQSRDLAADYVAEMVRQEMYSRYQDAIYSSGMKVVTTILKKNQLAANDAVLQGILAYERRHAYRGPEGQVHLDKLDGSDGAMDDALDNLEVYGGLVPAIVLNTSPKAVKVYRQGGHMEEITGDGLQMVTKALGDKATDKQKIKRGSIVRIYQANDGKWSIVQMPQVEAAFVGADPQTGAIRALVGGFDFNKNKFNHVTQAWRQPGSSFKPFIYSAALEKGITPATVINDAPIVIGSAETGSSAWSPQNFDGKFEGPMRMRTALTKSKNMVSIRILQNIGVSYAQDYIQRFGFAAKDHPPYLTMALGAGSVTPWQMVGAYSIFANGGYRVQPYLISKIMDANGRVIEQAKPAKAGGAAERVVDPRNTFIMTSILADVARIGTAAKARELGRYDLAGKTGTTNNMVDAWFAGYNPAQVAVAWIGFDQPRTLGGQETGGHAALPMWISYMGKVLQGVPDEPYAVPPGVVQAKINPVTGLRVDEDHGGLYEYFFQEFLPPMENSGESNILDGEEPAPVPQPPAEHSGGTPPFVQDQLF</sequence>
<dbReference type="Pfam" id="PF17092">
    <property type="entry name" value="PCB_OB"/>
    <property type="match status" value="1"/>
</dbReference>
<evidence type="ECO:0000256" key="3">
    <source>
        <dbReference type="ARBA" id="ARBA00007090"/>
    </source>
</evidence>
<comment type="subcellular location">
    <subcellularLocation>
        <location evidence="1">Cell inner membrane</location>
        <topology evidence="1">Single-pass type II membrane protein</topology>
    </subcellularLocation>
</comment>
<keyword evidence="16" id="KW-0735">Signal-anchor</keyword>
<dbReference type="PANTHER" id="PTHR32282">
    <property type="entry name" value="BINDING PROTEIN TRANSPEPTIDASE, PUTATIVE-RELATED"/>
    <property type="match status" value="1"/>
</dbReference>
<dbReference type="Pfam" id="PF00912">
    <property type="entry name" value="Transgly"/>
    <property type="match status" value="1"/>
</dbReference>
<evidence type="ECO:0000259" key="28">
    <source>
        <dbReference type="Pfam" id="PF00905"/>
    </source>
</evidence>
<dbReference type="InterPro" id="IPR031376">
    <property type="entry name" value="PCB_OB"/>
</dbReference>
<keyword evidence="20" id="KW-0046">Antibiotic resistance</keyword>
<evidence type="ECO:0000256" key="11">
    <source>
        <dbReference type="ARBA" id="ARBA00022676"/>
    </source>
</evidence>
<dbReference type="Proteomes" id="UP000245081">
    <property type="component" value="Unassembled WGS sequence"/>
</dbReference>
<reference evidence="31 32" key="1">
    <citation type="journal article" date="2018" name="Environ. Microbiol.">
        <title>Isolation and genomic characterization of Novimethylophilus kurashikiensis gen. nov. sp. nov., a new lanthanide-dependent methylotrophic species of Methylophilaceae.</title>
        <authorList>
            <person name="Lv H."/>
            <person name="Sahin N."/>
            <person name="Tani A."/>
        </authorList>
    </citation>
    <scope>NUCLEOTIDE SEQUENCE [LARGE SCALE GENOMIC DNA]</scope>
    <source>
        <strain evidence="31 32">La2-4</strain>
    </source>
</reference>
<comment type="similarity">
    <text evidence="4">In the N-terminal section; belongs to the glycosyltransferase 51 family.</text>
</comment>
<comment type="caution">
    <text evidence="31">The sequence shown here is derived from an EMBL/GenBank/DDBJ whole genome shotgun (WGS) entry which is preliminary data.</text>
</comment>
<keyword evidence="18" id="KW-1133">Transmembrane helix</keyword>
<protein>
    <recommendedName>
        <fullName evidence="6">Penicillin-binding protein 1A</fullName>
        <ecNumber evidence="24">2.4.99.28</ecNumber>
        <ecNumber evidence="5">3.4.16.4</ecNumber>
    </recommendedName>
</protein>
<evidence type="ECO:0000256" key="15">
    <source>
        <dbReference type="ARBA" id="ARBA00022960"/>
    </source>
</evidence>
<evidence type="ECO:0000256" key="19">
    <source>
        <dbReference type="ARBA" id="ARBA00023136"/>
    </source>
</evidence>
<dbReference type="EMBL" id="BDOQ01000004">
    <property type="protein sequence ID" value="GBG13921.1"/>
    <property type="molecule type" value="Genomic_DNA"/>
</dbReference>
<keyword evidence="14 31" id="KW-0378">Hydrolase</keyword>
<dbReference type="GO" id="GO:0008658">
    <property type="term" value="F:penicillin binding"/>
    <property type="evidence" value="ECO:0007669"/>
    <property type="project" value="InterPro"/>
</dbReference>
<evidence type="ECO:0000256" key="26">
    <source>
        <dbReference type="ARBA" id="ARBA00060592"/>
    </source>
</evidence>
<dbReference type="InterPro" id="IPR023346">
    <property type="entry name" value="Lysozyme-like_dom_sf"/>
</dbReference>
<name>A0A2R5FB56_9PROT</name>
<keyword evidence="10" id="KW-0645">Protease</keyword>
<feature type="region of interest" description="Disordered" evidence="27">
    <location>
        <begin position="754"/>
        <end position="789"/>
    </location>
</feature>
<dbReference type="AlphaFoldDB" id="A0A2R5FB56"/>
<keyword evidence="8" id="KW-0997">Cell inner membrane</keyword>
<comment type="catalytic activity">
    <reaction evidence="23">
        <text>Preferential cleavage: (Ac)2-L-Lys-D-Ala-|-D-Ala. Also transpeptidation of peptidyl-alanyl moieties that are N-acyl substituents of D-alanine.</text>
        <dbReference type="EC" id="3.4.16.4"/>
    </reaction>
</comment>
<evidence type="ECO:0000256" key="22">
    <source>
        <dbReference type="ARBA" id="ARBA00023316"/>
    </source>
</evidence>
<dbReference type="SUPFAM" id="SSF56601">
    <property type="entry name" value="beta-lactamase/transpeptidase-like"/>
    <property type="match status" value="1"/>
</dbReference>
<evidence type="ECO:0000256" key="24">
    <source>
        <dbReference type="ARBA" id="ARBA00044770"/>
    </source>
</evidence>
<dbReference type="Gene3D" id="3.40.710.10">
    <property type="entry name" value="DD-peptidase/beta-lactamase superfamily"/>
    <property type="match status" value="2"/>
</dbReference>
<dbReference type="NCBIfam" id="TIGR02074">
    <property type="entry name" value="PBP_1a_fam"/>
    <property type="match status" value="1"/>
</dbReference>
<dbReference type="GO" id="GO:0046677">
    <property type="term" value="P:response to antibiotic"/>
    <property type="evidence" value="ECO:0007669"/>
    <property type="project" value="UniProtKB-KW"/>
</dbReference>
<evidence type="ECO:0000256" key="6">
    <source>
        <dbReference type="ARBA" id="ARBA00018638"/>
    </source>
</evidence>
<evidence type="ECO:0000256" key="17">
    <source>
        <dbReference type="ARBA" id="ARBA00022984"/>
    </source>
</evidence>
<evidence type="ECO:0000256" key="25">
    <source>
        <dbReference type="ARBA" id="ARBA00049902"/>
    </source>
</evidence>
<evidence type="ECO:0000259" key="29">
    <source>
        <dbReference type="Pfam" id="PF00912"/>
    </source>
</evidence>
<dbReference type="GO" id="GO:0030288">
    <property type="term" value="C:outer membrane-bounded periplasmic space"/>
    <property type="evidence" value="ECO:0007669"/>
    <property type="project" value="TreeGrafter"/>
</dbReference>
<dbReference type="GO" id="GO:0006508">
    <property type="term" value="P:proteolysis"/>
    <property type="evidence" value="ECO:0007669"/>
    <property type="project" value="UniProtKB-KW"/>
</dbReference>
<evidence type="ECO:0000256" key="5">
    <source>
        <dbReference type="ARBA" id="ARBA00012448"/>
    </source>
</evidence>
<dbReference type="FunFam" id="1.10.3810.10:FF:000003">
    <property type="entry name" value="Penicillin-binding protein 1a"/>
    <property type="match status" value="1"/>
</dbReference>
<evidence type="ECO:0000256" key="7">
    <source>
        <dbReference type="ARBA" id="ARBA00022475"/>
    </source>
</evidence>
<evidence type="ECO:0000256" key="12">
    <source>
        <dbReference type="ARBA" id="ARBA00022679"/>
    </source>
</evidence>
<proteinExistence type="inferred from homology"/>
<dbReference type="GO" id="GO:0009002">
    <property type="term" value="F:serine-type D-Ala-D-Ala carboxypeptidase activity"/>
    <property type="evidence" value="ECO:0007669"/>
    <property type="project" value="UniProtKB-EC"/>
</dbReference>
<dbReference type="GO" id="GO:0009252">
    <property type="term" value="P:peptidoglycan biosynthetic process"/>
    <property type="evidence" value="ECO:0007669"/>
    <property type="project" value="UniProtKB-UniPathway"/>
</dbReference>
<evidence type="ECO:0000313" key="32">
    <source>
        <dbReference type="Proteomes" id="UP000245081"/>
    </source>
</evidence>
<comment type="similarity">
    <text evidence="3">In the C-terminal section; belongs to the transpeptidase family.</text>
</comment>
<evidence type="ECO:0000256" key="23">
    <source>
        <dbReference type="ARBA" id="ARBA00034000"/>
    </source>
</evidence>
<dbReference type="GO" id="GO:0008360">
    <property type="term" value="P:regulation of cell shape"/>
    <property type="evidence" value="ECO:0007669"/>
    <property type="project" value="UniProtKB-KW"/>
</dbReference>
<keyword evidence="19" id="KW-0472">Membrane</keyword>
<keyword evidence="9" id="KW-0121">Carboxypeptidase</keyword>
<organism evidence="31 32">
    <name type="scientific">Novimethylophilus kurashikiensis</name>
    <dbReference type="NCBI Taxonomy" id="1825523"/>
    <lineage>
        <taxon>Bacteria</taxon>
        <taxon>Pseudomonadati</taxon>
        <taxon>Pseudomonadota</taxon>
        <taxon>Betaproteobacteria</taxon>
        <taxon>Nitrosomonadales</taxon>
        <taxon>Methylophilaceae</taxon>
        <taxon>Novimethylophilus</taxon>
    </lineage>
</organism>
<keyword evidence="11 31" id="KW-0328">Glycosyltransferase</keyword>
<keyword evidence="12 31" id="KW-0808">Transferase</keyword>
<gene>
    <name evidence="31" type="primary">mrcA</name>
    <name evidence="31" type="ORF">NMK_1473</name>
</gene>
<evidence type="ECO:0000256" key="16">
    <source>
        <dbReference type="ARBA" id="ARBA00022968"/>
    </source>
</evidence>
<evidence type="ECO:0000256" key="27">
    <source>
        <dbReference type="SAM" id="MobiDB-lite"/>
    </source>
</evidence>
<accession>A0A2R5FB56</accession>
<comment type="catalytic activity">
    <reaction evidence="25">
        <text>[GlcNAc-(1-&gt;4)-Mur2Ac(oyl-L-Ala-gamma-D-Glu-L-Lys-D-Ala-D-Ala)](n)-di-trans,octa-cis-undecaprenyl diphosphate + beta-D-GlcNAc-(1-&gt;4)-Mur2Ac(oyl-L-Ala-gamma-D-Glu-L-Lys-D-Ala-D-Ala)-di-trans,octa-cis-undecaprenyl diphosphate = [GlcNAc-(1-&gt;4)-Mur2Ac(oyl-L-Ala-gamma-D-Glu-L-Lys-D-Ala-D-Ala)](n+1)-di-trans,octa-cis-undecaprenyl diphosphate + di-trans,octa-cis-undecaprenyl diphosphate + H(+)</text>
        <dbReference type="Rhea" id="RHEA:23708"/>
        <dbReference type="Rhea" id="RHEA-COMP:9602"/>
        <dbReference type="Rhea" id="RHEA-COMP:9603"/>
        <dbReference type="ChEBI" id="CHEBI:15378"/>
        <dbReference type="ChEBI" id="CHEBI:58405"/>
        <dbReference type="ChEBI" id="CHEBI:60033"/>
        <dbReference type="ChEBI" id="CHEBI:78435"/>
        <dbReference type="EC" id="2.4.99.28"/>
    </reaction>
</comment>
<dbReference type="SUPFAM" id="SSF53955">
    <property type="entry name" value="Lysozyme-like"/>
    <property type="match status" value="1"/>
</dbReference>
<dbReference type="InterPro" id="IPR012338">
    <property type="entry name" value="Beta-lactam/transpept-like"/>
</dbReference>
<evidence type="ECO:0000256" key="10">
    <source>
        <dbReference type="ARBA" id="ARBA00022670"/>
    </source>
</evidence>
<evidence type="ECO:0000313" key="31">
    <source>
        <dbReference type="EMBL" id="GBG13921.1"/>
    </source>
</evidence>
<dbReference type="InterPro" id="IPR036950">
    <property type="entry name" value="PBP_transglycosylase"/>
</dbReference>
<feature type="domain" description="Penicillin-binding protein OB-like" evidence="30">
    <location>
        <begin position="318"/>
        <end position="421"/>
    </location>
</feature>
<keyword evidence="21" id="KW-0511">Multifunctional enzyme</keyword>
<dbReference type="GO" id="GO:0005886">
    <property type="term" value="C:plasma membrane"/>
    <property type="evidence" value="ECO:0007669"/>
    <property type="project" value="UniProtKB-SubCell"/>
</dbReference>
<keyword evidence="17" id="KW-0573">Peptidoglycan synthesis</keyword>
<evidence type="ECO:0000259" key="30">
    <source>
        <dbReference type="Pfam" id="PF17092"/>
    </source>
</evidence>
<keyword evidence="7" id="KW-1003">Cell membrane</keyword>
<keyword evidence="22" id="KW-0961">Cell wall biogenesis/degradation</keyword>
<dbReference type="UniPathway" id="UPA00219"/>
<evidence type="ECO:0000256" key="9">
    <source>
        <dbReference type="ARBA" id="ARBA00022645"/>
    </source>
</evidence>
<dbReference type="GO" id="GO:0008955">
    <property type="term" value="F:peptidoglycan glycosyltransferase activity"/>
    <property type="evidence" value="ECO:0007669"/>
    <property type="project" value="UniProtKB-EC"/>
</dbReference>
<evidence type="ECO:0000256" key="14">
    <source>
        <dbReference type="ARBA" id="ARBA00022801"/>
    </source>
</evidence>
<evidence type="ECO:0000256" key="2">
    <source>
        <dbReference type="ARBA" id="ARBA00004752"/>
    </source>
</evidence>